<accession>A0A8H7HNM2</accession>
<dbReference type="Gene3D" id="3.30.70.330">
    <property type="match status" value="1"/>
</dbReference>
<comment type="subcellular location">
    <subcellularLocation>
        <location evidence="1">Nucleus</location>
        <location evidence="1">Nucleolus</location>
    </subcellularLocation>
</comment>
<evidence type="ECO:0000256" key="2">
    <source>
        <dbReference type="ARBA" id="ARBA00022884"/>
    </source>
</evidence>
<dbReference type="AlphaFoldDB" id="A0A8H7HNM2"/>
<dbReference type="GO" id="GO:0005730">
    <property type="term" value="C:nucleolus"/>
    <property type="evidence" value="ECO:0007669"/>
    <property type="project" value="UniProtKB-SubCell"/>
</dbReference>
<evidence type="ECO:0000313" key="7">
    <source>
        <dbReference type="EMBL" id="KAF8699137.1"/>
    </source>
</evidence>
<proteinExistence type="predicted"/>
<keyword evidence="2 4" id="KW-0694">RNA-binding</keyword>
<feature type="region of interest" description="Disordered" evidence="5">
    <location>
        <begin position="1"/>
        <end position="109"/>
    </location>
</feature>
<dbReference type="CDD" id="cd12307">
    <property type="entry name" value="RRM_NIFK_like"/>
    <property type="match status" value="1"/>
</dbReference>
<dbReference type="InterPro" id="IPR035979">
    <property type="entry name" value="RBD_domain_sf"/>
</dbReference>
<evidence type="ECO:0000313" key="8">
    <source>
        <dbReference type="Proteomes" id="UP000602905"/>
    </source>
</evidence>
<dbReference type="EMBL" id="JACYCD010000239">
    <property type="protein sequence ID" value="KAF8699137.1"/>
    <property type="molecule type" value="Genomic_DNA"/>
</dbReference>
<protein>
    <submittedName>
        <fullName evidence="7">RNA recognition motif</fullName>
    </submittedName>
</protein>
<feature type="domain" description="RRM" evidence="6">
    <location>
        <begin position="133"/>
        <end position="211"/>
    </location>
</feature>
<reference evidence="7" key="1">
    <citation type="submission" date="2020-09" db="EMBL/GenBank/DDBJ databases">
        <title>Comparative genome analyses of four rice-infecting Rhizoctonia solani isolates reveal extensive enrichment of homogalacturonan modification genes.</title>
        <authorList>
            <person name="Lee D.-Y."/>
            <person name="Jeon J."/>
            <person name="Kim K.-T."/>
            <person name="Cheong K."/>
            <person name="Song H."/>
            <person name="Choi G."/>
            <person name="Ko J."/>
            <person name="Opiyo S.O."/>
            <person name="Zuo S."/>
            <person name="Madhav S."/>
            <person name="Lee Y.-H."/>
            <person name="Wang G.-L."/>
        </authorList>
    </citation>
    <scope>NUCLEOTIDE SEQUENCE</scope>
    <source>
        <strain evidence="7">AG1-IA WGL</strain>
    </source>
</reference>
<dbReference type="GO" id="GO:0003723">
    <property type="term" value="F:RNA binding"/>
    <property type="evidence" value="ECO:0007669"/>
    <property type="project" value="UniProtKB-UniRule"/>
</dbReference>
<evidence type="ECO:0000256" key="5">
    <source>
        <dbReference type="SAM" id="MobiDB-lite"/>
    </source>
</evidence>
<dbReference type="Pfam" id="PF00076">
    <property type="entry name" value="RRM_1"/>
    <property type="match status" value="1"/>
</dbReference>
<keyword evidence="3" id="KW-0539">Nucleus</keyword>
<gene>
    <name evidence="7" type="ORF">RHS03_07472</name>
</gene>
<dbReference type="SUPFAM" id="SSF54928">
    <property type="entry name" value="RNA-binding domain, RBD"/>
    <property type="match status" value="1"/>
</dbReference>
<comment type="caution">
    <text evidence="7">The sequence shown here is derived from an EMBL/GenBank/DDBJ whole genome shotgun (WGS) entry which is preliminary data.</text>
</comment>
<dbReference type="InterPro" id="IPR000504">
    <property type="entry name" value="RRM_dom"/>
</dbReference>
<evidence type="ECO:0000259" key="6">
    <source>
        <dbReference type="PROSITE" id="PS50102"/>
    </source>
</evidence>
<dbReference type="InterPro" id="IPR012677">
    <property type="entry name" value="Nucleotide-bd_a/b_plait_sf"/>
</dbReference>
<feature type="non-terminal residue" evidence="7">
    <location>
        <position position="295"/>
    </location>
</feature>
<feature type="compositionally biased region" description="Acidic residues" evidence="5">
    <location>
        <begin position="53"/>
        <end position="64"/>
    </location>
</feature>
<organism evidence="7 8">
    <name type="scientific">Rhizoctonia solani</name>
    <dbReference type="NCBI Taxonomy" id="456999"/>
    <lineage>
        <taxon>Eukaryota</taxon>
        <taxon>Fungi</taxon>
        <taxon>Dikarya</taxon>
        <taxon>Basidiomycota</taxon>
        <taxon>Agaricomycotina</taxon>
        <taxon>Agaricomycetes</taxon>
        <taxon>Cantharellales</taxon>
        <taxon>Ceratobasidiaceae</taxon>
        <taxon>Rhizoctonia</taxon>
    </lineage>
</organism>
<evidence type="ECO:0000256" key="3">
    <source>
        <dbReference type="ARBA" id="ARBA00023242"/>
    </source>
</evidence>
<sequence length="295" mass="33285">MAPLAASKSKSTIESKRVESEPKFNKPATSKSLSKPGVAAGLKRKAPTVALEPESESESDEEEESPKQQAENENEDTHLQGFSTDEDSSDDGGDEAPELPGIDPTKLPTVAKDDATVKRRLERAKREPTQDRGVLFLGQIPHGFYEDEMRAYFSQFGDVTRLRLSRNKKTGRSKHYGFIEFESSSVAQIVSETMDNYLLMGRILQCKIIPKEQLHPELWVGANRKWRSIPRDRIFRVQHNKSRTDEQRKRVERKLLKKQEDRQAKIRAMGIDYEIGAAGYASLVTGLDPITRTGI</sequence>
<name>A0A8H7HNM2_9AGAM</name>
<dbReference type="Proteomes" id="UP000602905">
    <property type="component" value="Unassembled WGS sequence"/>
</dbReference>
<feature type="compositionally biased region" description="Acidic residues" evidence="5">
    <location>
        <begin position="84"/>
        <end position="97"/>
    </location>
</feature>
<dbReference type="PROSITE" id="PS50102">
    <property type="entry name" value="RRM"/>
    <property type="match status" value="1"/>
</dbReference>
<dbReference type="SMART" id="SM00360">
    <property type="entry name" value="RRM"/>
    <property type="match status" value="1"/>
</dbReference>
<evidence type="ECO:0000256" key="4">
    <source>
        <dbReference type="PROSITE-ProRule" id="PRU00176"/>
    </source>
</evidence>
<dbReference type="PANTHER" id="PTHR46754">
    <property type="entry name" value="MKI67 FHA DOMAIN-INTERACTING NUCLEOLAR PHOSPHOPROTEIN"/>
    <property type="match status" value="1"/>
</dbReference>
<feature type="compositionally biased region" description="Basic and acidic residues" evidence="5">
    <location>
        <begin position="11"/>
        <end position="24"/>
    </location>
</feature>
<dbReference type="OrthoDB" id="21467at2759"/>
<evidence type="ECO:0000256" key="1">
    <source>
        <dbReference type="ARBA" id="ARBA00004604"/>
    </source>
</evidence>